<dbReference type="Gramene" id="RZC81833">
    <property type="protein sequence ID" value="RZC81833"/>
    <property type="gene ID" value="C5167_044410"/>
</dbReference>
<protein>
    <submittedName>
        <fullName evidence="2">Uncharacterized protein</fullName>
    </submittedName>
</protein>
<evidence type="ECO:0000313" key="3">
    <source>
        <dbReference type="Proteomes" id="UP000316621"/>
    </source>
</evidence>
<organism evidence="2 3">
    <name type="scientific">Papaver somniferum</name>
    <name type="common">Opium poppy</name>
    <dbReference type="NCBI Taxonomy" id="3469"/>
    <lineage>
        <taxon>Eukaryota</taxon>
        <taxon>Viridiplantae</taxon>
        <taxon>Streptophyta</taxon>
        <taxon>Embryophyta</taxon>
        <taxon>Tracheophyta</taxon>
        <taxon>Spermatophyta</taxon>
        <taxon>Magnoliopsida</taxon>
        <taxon>Ranunculales</taxon>
        <taxon>Papaveraceae</taxon>
        <taxon>Papaveroideae</taxon>
        <taxon>Papaver</taxon>
    </lineage>
</organism>
<dbReference type="Proteomes" id="UP000316621">
    <property type="component" value="Chromosome 10"/>
</dbReference>
<name>A0A4Y7L8K3_PAPSO</name>
<accession>A0A4Y7L8K3</accession>
<feature type="region of interest" description="Disordered" evidence="1">
    <location>
        <begin position="36"/>
        <end position="57"/>
    </location>
</feature>
<keyword evidence="3" id="KW-1185">Reference proteome</keyword>
<dbReference type="EMBL" id="CM010724">
    <property type="protein sequence ID" value="RZC81833.1"/>
    <property type="molecule type" value="Genomic_DNA"/>
</dbReference>
<dbReference type="AlphaFoldDB" id="A0A4Y7L8K3"/>
<gene>
    <name evidence="2" type="ORF">C5167_044410</name>
</gene>
<evidence type="ECO:0000313" key="2">
    <source>
        <dbReference type="EMBL" id="RZC81833.1"/>
    </source>
</evidence>
<sequence length="88" mass="9901">METVASPLFVEDNMSQYDDMDYMGGDYEMDDVEDDMDEEFHGRGLGDSESNEDDDDQLAIDAIDDTDIPPRYVNNIGLSARVGRLNVD</sequence>
<proteinExistence type="predicted"/>
<reference evidence="2 3" key="1">
    <citation type="journal article" date="2018" name="Science">
        <title>The opium poppy genome and morphinan production.</title>
        <authorList>
            <person name="Guo L."/>
            <person name="Winzer T."/>
            <person name="Yang X."/>
            <person name="Li Y."/>
            <person name="Ning Z."/>
            <person name="He Z."/>
            <person name="Teodor R."/>
            <person name="Lu Y."/>
            <person name="Bowser T.A."/>
            <person name="Graham I.A."/>
            <person name="Ye K."/>
        </authorList>
    </citation>
    <scope>NUCLEOTIDE SEQUENCE [LARGE SCALE GENOMIC DNA]</scope>
    <source>
        <strain evidence="3">cv. HN1</strain>
        <tissue evidence="2">Leaves</tissue>
    </source>
</reference>
<evidence type="ECO:0000256" key="1">
    <source>
        <dbReference type="SAM" id="MobiDB-lite"/>
    </source>
</evidence>